<reference evidence="2 3" key="1">
    <citation type="submission" date="2022-11" db="EMBL/GenBank/DDBJ databases">
        <title>Draft genome sequence of Saccharopolyspora sp. WRP15-2 isolated from rhizosphere soils of wild rice in Thailand.</title>
        <authorList>
            <person name="Duangmal K."/>
            <person name="Kammanee S."/>
            <person name="Muangham S."/>
        </authorList>
    </citation>
    <scope>NUCLEOTIDE SEQUENCE [LARGE SCALE GENOMIC DNA]</scope>
    <source>
        <strain evidence="2 3">WRP15-2</strain>
    </source>
</reference>
<evidence type="ECO:0000313" key="2">
    <source>
        <dbReference type="EMBL" id="MDA3623938.1"/>
    </source>
</evidence>
<keyword evidence="3" id="KW-1185">Reference proteome</keyword>
<dbReference type="EMBL" id="JAQGLA010000001">
    <property type="protein sequence ID" value="MDA3623938.1"/>
    <property type="molecule type" value="Genomic_DNA"/>
</dbReference>
<evidence type="ECO:0000313" key="3">
    <source>
        <dbReference type="Proteomes" id="UP001210380"/>
    </source>
</evidence>
<accession>A0ABT4UQD8</accession>
<sequence length="172" mass="18355">MTDASTGATADRIAALEHRLAEVEDRLALLQIVAAYGPAVDSGSAEVTAAMWTADGVYDTFPAALAGQAAIGDMVTGEMHQGLIGSGAAHLLGIPHIELNGDSAVVTNYSQLVLREPDSDGYRIWRTGVNRWEFTRTAEGWRVVRRINRQLDGTAEGRDLLAEAIDPADPGR</sequence>
<organism evidence="2 3">
    <name type="scientific">Saccharopolyspora oryzae</name>
    <dbReference type="NCBI Taxonomy" id="2997343"/>
    <lineage>
        <taxon>Bacteria</taxon>
        <taxon>Bacillati</taxon>
        <taxon>Actinomycetota</taxon>
        <taxon>Actinomycetes</taxon>
        <taxon>Pseudonocardiales</taxon>
        <taxon>Pseudonocardiaceae</taxon>
        <taxon>Saccharopolyspora</taxon>
    </lineage>
</organism>
<dbReference type="SUPFAM" id="SSF54427">
    <property type="entry name" value="NTF2-like"/>
    <property type="match status" value="1"/>
</dbReference>
<name>A0ABT4UQD8_9PSEU</name>
<dbReference type="Pfam" id="PF13577">
    <property type="entry name" value="SnoaL_4"/>
    <property type="match status" value="1"/>
</dbReference>
<evidence type="ECO:0000259" key="1">
    <source>
        <dbReference type="Pfam" id="PF13577"/>
    </source>
</evidence>
<protein>
    <submittedName>
        <fullName evidence="2">Nuclear transport factor 2 family protein</fullName>
    </submittedName>
</protein>
<gene>
    <name evidence="2" type="ORF">OU415_00740</name>
</gene>
<comment type="caution">
    <text evidence="2">The sequence shown here is derived from an EMBL/GenBank/DDBJ whole genome shotgun (WGS) entry which is preliminary data.</text>
</comment>
<dbReference type="RefSeq" id="WP_270946506.1">
    <property type="nucleotide sequence ID" value="NZ_JAQGLA010000001.1"/>
</dbReference>
<dbReference type="Gene3D" id="3.10.450.50">
    <property type="match status" value="1"/>
</dbReference>
<dbReference type="Proteomes" id="UP001210380">
    <property type="component" value="Unassembled WGS sequence"/>
</dbReference>
<feature type="domain" description="SnoaL-like" evidence="1">
    <location>
        <begin position="22"/>
        <end position="146"/>
    </location>
</feature>
<proteinExistence type="predicted"/>
<dbReference type="InterPro" id="IPR037401">
    <property type="entry name" value="SnoaL-like"/>
</dbReference>
<dbReference type="InterPro" id="IPR032710">
    <property type="entry name" value="NTF2-like_dom_sf"/>
</dbReference>